<keyword evidence="4 8" id="KW-0378">Hydrolase</keyword>
<evidence type="ECO:0000256" key="2">
    <source>
        <dbReference type="ARBA" id="ARBA00013274"/>
    </source>
</evidence>
<evidence type="ECO:0000256" key="9">
    <source>
        <dbReference type="RuleBase" id="RU362103"/>
    </source>
</evidence>
<dbReference type="PROSITE" id="PS51210">
    <property type="entry name" value="PLA2C"/>
    <property type="match status" value="1"/>
</dbReference>
<dbReference type="GO" id="GO:0046475">
    <property type="term" value="P:glycerophospholipid catabolic process"/>
    <property type="evidence" value="ECO:0007669"/>
    <property type="project" value="TreeGrafter"/>
</dbReference>
<evidence type="ECO:0000256" key="7">
    <source>
        <dbReference type="ARBA" id="ARBA00023180"/>
    </source>
</evidence>
<comment type="catalytic activity">
    <reaction evidence="9">
        <text>a 1-acyl-sn-glycero-3-phosphocholine + H2O = sn-glycerol 3-phosphocholine + a fatty acid + H(+)</text>
        <dbReference type="Rhea" id="RHEA:15177"/>
        <dbReference type="ChEBI" id="CHEBI:15377"/>
        <dbReference type="ChEBI" id="CHEBI:15378"/>
        <dbReference type="ChEBI" id="CHEBI:16870"/>
        <dbReference type="ChEBI" id="CHEBI:28868"/>
        <dbReference type="ChEBI" id="CHEBI:58168"/>
        <dbReference type="EC" id="3.1.1.5"/>
    </reaction>
</comment>
<keyword evidence="10" id="KW-0812">Transmembrane</keyword>
<gene>
    <name evidence="12" type="ORF">PSTT_13371</name>
</gene>
<dbReference type="AlphaFoldDB" id="A0A2S4URV5"/>
<protein>
    <recommendedName>
        <fullName evidence="2 9">Lysophospholipase</fullName>
        <ecNumber evidence="2 9">3.1.1.5</ecNumber>
    </recommendedName>
</protein>
<keyword evidence="10" id="KW-1133">Transmembrane helix</keyword>
<organism evidence="12 13">
    <name type="scientific">Puccinia striiformis</name>
    <dbReference type="NCBI Taxonomy" id="27350"/>
    <lineage>
        <taxon>Eukaryota</taxon>
        <taxon>Fungi</taxon>
        <taxon>Dikarya</taxon>
        <taxon>Basidiomycota</taxon>
        <taxon>Pucciniomycotina</taxon>
        <taxon>Pucciniomycetes</taxon>
        <taxon>Pucciniales</taxon>
        <taxon>Pucciniaceae</taxon>
        <taxon>Puccinia</taxon>
    </lineage>
</organism>
<evidence type="ECO:0000256" key="10">
    <source>
        <dbReference type="SAM" id="Phobius"/>
    </source>
</evidence>
<evidence type="ECO:0000256" key="5">
    <source>
        <dbReference type="ARBA" id="ARBA00022963"/>
    </source>
</evidence>
<dbReference type="EC" id="3.1.1.5" evidence="2 9"/>
<evidence type="ECO:0000256" key="6">
    <source>
        <dbReference type="ARBA" id="ARBA00023098"/>
    </source>
</evidence>
<dbReference type="Proteomes" id="UP000239156">
    <property type="component" value="Unassembled WGS sequence"/>
</dbReference>
<evidence type="ECO:0000256" key="4">
    <source>
        <dbReference type="ARBA" id="ARBA00022801"/>
    </source>
</evidence>
<keyword evidence="13" id="KW-1185">Reference proteome</keyword>
<evidence type="ECO:0000313" key="12">
    <source>
        <dbReference type="EMBL" id="POW00053.1"/>
    </source>
</evidence>
<keyword evidence="7" id="KW-0325">Glycoprotein</keyword>
<keyword evidence="6 8" id="KW-0443">Lipid metabolism</keyword>
<reference evidence="12" key="1">
    <citation type="submission" date="2017-12" db="EMBL/GenBank/DDBJ databases">
        <title>Gene loss provides genomic basis for host adaptation in cereal stripe rust fungi.</title>
        <authorList>
            <person name="Xia C."/>
        </authorList>
    </citation>
    <scope>NUCLEOTIDE SEQUENCE [LARGE SCALE GENOMIC DNA]</scope>
    <source>
        <strain evidence="12">93-210</strain>
    </source>
</reference>
<dbReference type="Gene3D" id="3.40.1090.10">
    <property type="entry name" value="Cytosolic phospholipase A2 catalytic domain"/>
    <property type="match status" value="1"/>
</dbReference>
<name>A0A2S4URV5_9BASI</name>
<comment type="similarity">
    <text evidence="1 9">Belongs to the lysophospholipase family.</text>
</comment>
<dbReference type="GO" id="GO:0004623">
    <property type="term" value="F:phospholipase A2 activity"/>
    <property type="evidence" value="ECO:0007669"/>
    <property type="project" value="TreeGrafter"/>
</dbReference>
<feature type="domain" description="PLA2c" evidence="11">
    <location>
        <begin position="86"/>
        <end position="670"/>
    </location>
</feature>
<dbReference type="SMART" id="SM00022">
    <property type="entry name" value="PLAc"/>
    <property type="match status" value="1"/>
</dbReference>
<evidence type="ECO:0000256" key="8">
    <source>
        <dbReference type="PROSITE-ProRule" id="PRU00555"/>
    </source>
</evidence>
<comment type="caution">
    <text evidence="12">The sequence shown here is derived from an EMBL/GenBank/DDBJ whole genome shotgun (WGS) entry which is preliminary data.</text>
</comment>
<feature type="transmembrane region" description="Helical" evidence="10">
    <location>
        <begin position="33"/>
        <end position="58"/>
    </location>
</feature>
<evidence type="ECO:0000256" key="3">
    <source>
        <dbReference type="ARBA" id="ARBA00022729"/>
    </source>
</evidence>
<evidence type="ECO:0000313" key="13">
    <source>
        <dbReference type="Proteomes" id="UP000239156"/>
    </source>
</evidence>
<dbReference type="SUPFAM" id="SSF52151">
    <property type="entry name" value="FabD/lysophospholipase-like"/>
    <property type="match status" value="1"/>
</dbReference>
<dbReference type="EMBL" id="PKSL01000187">
    <property type="protein sequence ID" value="POW00053.1"/>
    <property type="molecule type" value="Genomic_DNA"/>
</dbReference>
<keyword evidence="3" id="KW-0732">Signal</keyword>
<dbReference type="PANTHER" id="PTHR10728">
    <property type="entry name" value="CYTOSOLIC PHOSPHOLIPASE A2"/>
    <property type="match status" value="1"/>
</dbReference>
<dbReference type="Pfam" id="PF01735">
    <property type="entry name" value="PLA2_B"/>
    <property type="match status" value="2"/>
</dbReference>
<dbReference type="VEuPathDB" id="FungiDB:PSTT_13371"/>
<dbReference type="InterPro" id="IPR016035">
    <property type="entry name" value="Acyl_Trfase/lysoPLipase"/>
</dbReference>
<keyword evidence="10" id="KW-0472">Membrane</keyword>
<evidence type="ECO:0000256" key="1">
    <source>
        <dbReference type="ARBA" id="ARBA00008780"/>
    </source>
</evidence>
<dbReference type="GO" id="GO:0005829">
    <property type="term" value="C:cytosol"/>
    <property type="evidence" value="ECO:0007669"/>
    <property type="project" value="TreeGrafter"/>
</dbReference>
<dbReference type="InterPro" id="IPR002642">
    <property type="entry name" value="LysoPLipase_cat_dom"/>
</dbReference>
<keyword evidence="5 8" id="KW-0442">Lipid degradation</keyword>
<proteinExistence type="inferred from homology"/>
<dbReference type="GO" id="GO:0004622">
    <property type="term" value="F:phosphatidylcholine lysophospholipase activity"/>
    <property type="evidence" value="ECO:0007669"/>
    <property type="project" value="UniProtKB-EC"/>
</dbReference>
<dbReference type="VEuPathDB" id="FungiDB:PSHT_11727"/>
<accession>A0A2S4URV5</accession>
<dbReference type="PANTHER" id="PTHR10728:SF33">
    <property type="entry name" value="LYSOPHOSPHOLIPASE 1-RELATED"/>
    <property type="match status" value="1"/>
</dbReference>
<sequence length="673" mass="74013">MGIMPPNAHIKVIVNIPSPSAVARHRVCYRTSLILNLILVVTLFITIYASILMLVILATPDNPRMFARSPALTNSPSGGYAPVWVDCPSDLSVRQPTLAGPLASKETDYIQKRTLKSVPYWRSYLSRAGLSEFDIELFLKKASTQGAVTGLTLPNVGLALSGGGPRAALIGAGMVHAFDDRNPDAVRAGTGGIIQLANYVTGLSGGSWFTGSWSTSNFPDARELVTTWRLQQDNQPLDWDTVKKLPPAVKIAREKANAGFPASLCMVFDDWEAFPVSSVAHNHIEPGHRNSHGPLVLIRNAPDYGKSVLFNSIRDVPAFQNYDAPFPIIVATSRGEKGRSDIDLHTPSYEFTPYEFGVWHPSMNGFIPIDYLGTSMLDGKTIPQSPCVKGFDNAAFIMGSSSNVLSEPFARNDQMTTWDNIVAGLYEYFTRHMYDEALVFNPFNGLGAESGPKRDFPDGKDTLLYLADGGLGGENMPLWPLMQPARNLDVIIAVDAQADGVGNTIDARGYSNGTSLYMTYQKTLQPDYKGYKFPKIPDYRSDFTQLGLHQRPSLFGCNETDAPLVIYFPNYFMVAETDFTTIQASYTQAEVDSVFDNGFAIATQSLGKIKENTALSQGIEENIHRARKAPDWPTCVACSLIDRQLQRDGIPRTSQCEACFRQHCYVDSASHRP</sequence>
<evidence type="ECO:0000259" key="11">
    <source>
        <dbReference type="PROSITE" id="PS51210"/>
    </source>
</evidence>